<dbReference type="AlphaFoldDB" id="A0ABD6XM24"/>
<dbReference type="RefSeq" id="WP_109654240.1">
    <property type="nucleotide sequence ID" value="NZ_CP059090.1"/>
</dbReference>
<name>A0ABD6XM24_ENTAG</name>
<dbReference type="InterPro" id="IPR009811">
    <property type="entry name" value="DUF1380"/>
</dbReference>
<comment type="caution">
    <text evidence="1">The sequence shown here is derived from an EMBL/GenBank/DDBJ whole genome shotgun (WGS) entry which is preliminary data.</text>
</comment>
<gene>
    <name evidence="1" type="ORF">C7430_11786</name>
</gene>
<proteinExistence type="predicted"/>
<accession>A0ABD6XM24</accession>
<evidence type="ECO:0000313" key="2">
    <source>
        <dbReference type="Proteomes" id="UP000245996"/>
    </source>
</evidence>
<dbReference type="Proteomes" id="UP000245996">
    <property type="component" value="Unassembled WGS sequence"/>
</dbReference>
<reference evidence="1 2" key="1">
    <citation type="submission" date="2018-05" db="EMBL/GenBank/DDBJ databases">
        <title>Genomic Encyclopedia of Type Strains, Phase IV (KMG-V): Genome sequencing to study the core and pangenomes of soil and plant-associated prokaryotes.</title>
        <authorList>
            <person name="Whitman W."/>
        </authorList>
    </citation>
    <scope>NUCLEOTIDE SEQUENCE [LARGE SCALE GENOMIC DNA]</scope>
    <source>
        <strain evidence="1 2">PNG 92-11</strain>
    </source>
</reference>
<dbReference type="EMBL" id="QGHE01000017">
    <property type="protein sequence ID" value="PWJ73958.1"/>
    <property type="molecule type" value="Genomic_DNA"/>
</dbReference>
<sequence>MYGTVNALCARLMQRFKSDELMTLIIWTKEDVLAVLDDSGITDEAAEEILRRIEWQDDQHDTGVGLDALQSLAQSLRDEAEQAREATVPAAALETAIRVAWDFMRLEDAQNGEGAFARRFPAETAALCRISALLREQNGGGSKI</sequence>
<protein>
    <submittedName>
        <fullName evidence="1">Uncharacterized protein DUF1380</fullName>
    </submittedName>
</protein>
<dbReference type="Pfam" id="PF07128">
    <property type="entry name" value="DUF1380"/>
    <property type="match status" value="1"/>
</dbReference>
<organism evidence="1 2">
    <name type="scientific">Enterobacter agglomerans</name>
    <name type="common">Erwinia herbicola</name>
    <name type="synonym">Pantoea agglomerans</name>
    <dbReference type="NCBI Taxonomy" id="549"/>
    <lineage>
        <taxon>Bacteria</taxon>
        <taxon>Pseudomonadati</taxon>
        <taxon>Pseudomonadota</taxon>
        <taxon>Gammaproteobacteria</taxon>
        <taxon>Enterobacterales</taxon>
        <taxon>Erwiniaceae</taxon>
        <taxon>Pantoea</taxon>
        <taxon>Pantoea agglomerans group</taxon>
    </lineage>
</organism>
<evidence type="ECO:0000313" key="1">
    <source>
        <dbReference type="EMBL" id="PWJ73958.1"/>
    </source>
</evidence>